<organism evidence="1">
    <name type="scientific">Capitella teleta</name>
    <name type="common">Polychaete worm</name>
    <dbReference type="NCBI Taxonomy" id="283909"/>
    <lineage>
        <taxon>Eukaryota</taxon>
        <taxon>Metazoa</taxon>
        <taxon>Spiralia</taxon>
        <taxon>Lophotrochozoa</taxon>
        <taxon>Annelida</taxon>
        <taxon>Polychaeta</taxon>
        <taxon>Sedentaria</taxon>
        <taxon>Scolecida</taxon>
        <taxon>Capitellidae</taxon>
        <taxon>Capitella</taxon>
    </lineage>
</organism>
<dbReference type="PANTHER" id="PTHR46791:SF13">
    <property type="entry name" value="CLR5 DOMAIN-CONTAINING PROTEIN"/>
    <property type="match status" value="1"/>
</dbReference>
<dbReference type="Proteomes" id="UP000014760">
    <property type="component" value="Unassembled WGS sequence"/>
</dbReference>
<reference evidence="3" key="1">
    <citation type="submission" date="2012-12" db="EMBL/GenBank/DDBJ databases">
        <authorList>
            <person name="Hellsten U."/>
            <person name="Grimwood J."/>
            <person name="Chapman J.A."/>
            <person name="Shapiro H."/>
            <person name="Aerts A."/>
            <person name="Otillar R.P."/>
            <person name="Terry A.Y."/>
            <person name="Boore J.L."/>
            <person name="Simakov O."/>
            <person name="Marletaz F."/>
            <person name="Cho S.-J."/>
            <person name="Edsinger-Gonzales E."/>
            <person name="Havlak P."/>
            <person name="Kuo D.-H."/>
            <person name="Larsson T."/>
            <person name="Lv J."/>
            <person name="Arendt D."/>
            <person name="Savage R."/>
            <person name="Osoegawa K."/>
            <person name="de Jong P."/>
            <person name="Lindberg D.R."/>
            <person name="Seaver E.C."/>
            <person name="Weisblat D.A."/>
            <person name="Putnam N.H."/>
            <person name="Grigoriev I.V."/>
            <person name="Rokhsar D.S."/>
        </authorList>
    </citation>
    <scope>NUCLEOTIDE SEQUENCE</scope>
    <source>
        <strain evidence="3">I ESC-2004</strain>
    </source>
</reference>
<evidence type="ECO:0000313" key="2">
    <source>
        <dbReference type="EnsemblMetazoa" id="CapteP193112"/>
    </source>
</evidence>
<gene>
    <name evidence="1" type="ORF">CAPTEDRAFT_193112</name>
</gene>
<dbReference type="EMBL" id="AMQN01001098">
    <property type="status" value="NOT_ANNOTATED_CDS"/>
    <property type="molecule type" value="Genomic_DNA"/>
</dbReference>
<evidence type="ECO:0000313" key="3">
    <source>
        <dbReference type="Proteomes" id="UP000014760"/>
    </source>
</evidence>
<dbReference type="OrthoDB" id="6141539at2759"/>
<proteinExistence type="predicted"/>
<protein>
    <submittedName>
        <fullName evidence="1 2">Uncharacterized protein</fullName>
    </submittedName>
</protein>
<dbReference type="HOGENOM" id="CLU_1095164_0_0_1"/>
<dbReference type="PANTHER" id="PTHR46791">
    <property type="entry name" value="EXPRESSED PROTEIN"/>
    <property type="match status" value="1"/>
</dbReference>
<dbReference type="EnsemblMetazoa" id="CapteT193112">
    <property type="protein sequence ID" value="CapteP193112"/>
    <property type="gene ID" value="CapteG193112"/>
</dbReference>
<evidence type="ECO:0000313" key="1">
    <source>
        <dbReference type="EMBL" id="ELU07743.1"/>
    </source>
</evidence>
<dbReference type="EMBL" id="KB299619">
    <property type="protein sequence ID" value="ELU07743.1"/>
    <property type="molecule type" value="Genomic_DNA"/>
</dbReference>
<name>R7UNQ9_CAPTE</name>
<reference evidence="1 3" key="2">
    <citation type="journal article" date="2013" name="Nature">
        <title>Insights into bilaterian evolution from three spiralian genomes.</title>
        <authorList>
            <person name="Simakov O."/>
            <person name="Marletaz F."/>
            <person name="Cho S.J."/>
            <person name="Edsinger-Gonzales E."/>
            <person name="Havlak P."/>
            <person name="Hellsten U."/>
            <person name="Kuo D.H."/>
            <person name="Larsson T."/>
            <person name="Lv J."/>
            <person name="Arendt D."/>
            <person name="Savage R."/>
            <person name="Osoegawa K."/>
            <person name="de Jong P."/>
            <person name="Grimwood J."/>
            <person name="Chapman J.A."/>
            <person name="Shapiro H."/>
            <person name="Aerts A."/>
            <person name="Otillar R.P."/>
            <person name="Terry A.Y."/>
            <person name="Boore J.L."/>
            <person name="Grigoriev I.V."/>
            <person name="Lindberg D.R."/>
            <person name="Seaver E.C."/>
            <person name="Weisblat D.A."/>
            <person name="Putnam N.H."/>
            <person name="Rokhsar D.S."/>
        </authorList>
    </citation>
    <scope>NUCLEOTIDE SEQUENCE</scope>
    <source>
        <strain evidence="1 3">I ESC-2004</strain>
    </source>
</reference>
<sequence>MSYHRLIDLVEPQLYHPVSLDRNPAPKPRRCFDRYGAYGPKVKITTYTHIAFQSSSPVYTLRLRELLPKQRIATVVKKHYTIFHHGRDRHKSRYILLCLAQHGCILSDRHLRRILAKKKLCRRKFFDIDDVASFVNNELKGSGQQFGYRFMWRKLKDNGLNARKDDVRLIIPCLDPEGVVSRMTWIQCSFPGTITSSVRPEDDFQVVDYRSCTNSRLCMELGRIRLTSDRENWRTKRILMRTSIPYDDDMFQLC</sequence>
<dbReference type="AlphaFoldDB" id="R7UNQ9"/>
<keyword evidence="3" id="KW-1185">Reference proteome</keyword>
<reference evidence="2" key="3">
    <citation type="submission" date="2015-06" db="UniProtKB">
        <authorList>
            <consortium name="EnsemblMetazoa"/>
        </authorList>
    </citation>
    <scope>IDENTIFICATION</scope>
</reference>
<accession>R7UNQ9</accession>